<name>A0A255G7A5_9ACTN</name>
<evidence type="ECO:0000259" key="4">
    <source>
        <dbReference type="PROSITE" id="PS50949"/>
    </source>
</evidence>
<dbReference type="GO" id="GO:0003677">
    <property type="term" value="F:DNA binding"/>
    <property type="evidence" value="ECO:0007669"/>
    <property type="project" value="UniProtKB-KW"/>
</dbReference>
<feature type="domain" description="HTH gntR-type" evidence="4">
    <location>
        <begin position="24"/>
        <end position="91"/>
    </location>
</feature>
<dbReference type="RefSeq" id="WP_094406947.1">
    <property type="nucleotide sequence ID" value="NZ_NMVO01000018.1"/>
</dbReference>
<protein>
    <submittedName>
        <fullName evidence="5">GntR family transcriptional regulator</fullName>
    </submittedName>
</protein>
<reference evidence="5 6" key="1">
    <citation type="submission" date="2017-07" db="EMBL/GenBank/DDBJ databases">
        <title>Draft whole genome sequences of clinical Proprionibacteriaceae strains.</title>
        <authorList>
            <person name="Bernier A.-M."/>
            <person name="Bernard K."/>
            <person name="Domingo M.-C."/>
        </authorList>
    </citation>
    <scope>NUCLEOTIDE SEQUENCE [LARGE SCALE GENOMIC DNA]</scope>
    <source>
        <strain evidence="5 6">NML 030167</strain>
    </source>
</reference>
<dbReference type="InterPro" id="IPR011711">
    <property type="entry name" value="GntR_C"/>
</dbReference>
<dbReference type="InterPro" id="IPR036388">
    <property type="entry name" value="WH-like_DNA-bd_sf"/>
</dbReference>
<dbReference type="Proteomes" id="UP000215896">
    <property type="component" value="Unassembled WGS sequence"/>
</dbReference>
<comment type="caution">
    <text evidence="5">The sequence shown here is derived from an EMBL/GenBank/DDBJ whole genome shotgun (WGS) entry which is preliminary data.</text>
</comment>
<dbReference type="Pfam" id="PF07729">
    <property type="entry name" value="FCD"/>
    <property type="match status" value="1"/>
</dbReference>
<dbReference type="CDD" id="cd07377">
    <property type="entry name" value="WHTH_GntR"/>
    <property type="match status" value="1"/>
</dbReference>
<keyword evidence="2" id="KW-0238">DNA-binding</keyword>
<dbReference type="Pfam" id="PF00392">
    <property type="entry name" value="GntR"/>
    <property type="match status" value="1"/>
</dbReference>
<dbReference type="InterPro" id="IPR036390">
    <property type="entry name" value="WH_DNA-bd_sf"/>
</dbReference>
<dbReference type="Gene3D" id="1.10.10.10">
    <property type="entry name" value="Winged helix-like DNA-binding domain superfamily/Winged helix DNA-binding domain"/>
    <property type="match status" value="1"/>
</dbReference>
<keyword evidence="6" id="KW-1185">Reference proteome</keyword>
<dbReference type="EMBL" id="NMVO01000018">
    <property type="protein sequence ID" value="OYO08734.1"/>
    <property type="molecule type" value="Genomic_DNA"/>
</dbReference>
<evidence type="ECO:0000256" key="1">
    <source>
        <dbReference type="ARBA" id="ARBA00023015"/>
    </source>
</evidence>
<dbReference type="SUPFAM" id="SSF46785">
    <property type="entry name" value="Winged helix' DNA-binding domain"/>
    <property type="match status" value="1"/>
</dbReference>
<dbReference type="SMART" id="SM00895">
    <property type="entry name" value="FCD"/>
    <property type="match status" value="1"/>
</dbReference>
<dbReference type="PANTHER" id="PTHR43537">
    <property type="entry name" value="TRANSCRIPTIONAL REGULATOR, GNTR FAMILY"/>
    <property type="match status" value="1"/>
</dbReference>
<dbReference type="InterPro" id="IPR008920">
    <property type="entry name" value="TF_FadR/GntR_C"/>
</dbReference>
<organism evidence="5 6">
    <name type="scientific">Enemella evansiae</name>
    <dbReference type="NCBI Taxonomy" id="2016499"/>
    <lineage>
        <taxon>Bacteria</taxon>
        <taxon>Bacillati</taxon>
        <taxon>Actinomycetota</taxon>
        <taxon>Actinomycetes</taxon>
        <taxon>Propionibacteriales</taxon>
        <taxon>Propionibacteriaceae</taxon>
        <taxon>Enemella</taxon>
    </lineage>
</organism>
<evidence type="ECO:0000313" key="6">
    <source>
        <dbReference type="Proteomes" id="UP000215896"/>
    </source>
</evidence>
<dbReference type="SMART" id="SM00345">
    <property type="entry name" value="HTH_GNTR"/>
    <property type="match status" value="1"/>
</dbReference>
<gene>
    <name evidence="5" type="ORF">CGZ94_19695</name>
</gene>
<evidence type="ECO:0000256" key="3">
    <source>
        <dbReference type="ARBA" id="ARBA00023163"/>
    </source>
</evidence>
<dbReference type="InterPro" id="IPR000524">
    <property type="entry name" value="Tscrpt_reg_HTH_GntR"/>
</dbReference>
<dbReference type="PROSITE" id="PS50949">
    <property type="entry name" value="HTH_GNTR"/>
    <property type="match status" value="1"/>
</dbReference>
<proteinExistence type="predicted"/>
<dbReference type="PANTHER" id="PTHR43537:SF45">
    <property type="entry name" value="GNTR FAMILY REGULATORY PROTEIN"/>
    <property type="match status" value="1"/>
</dbReference>
<accession>A0A255G7A5</accession>
<evidence type="ECO:0000313" key="5">
    <source>
        <dbReference type="EMBL" id="OYO08734.1"/>
    </source>
</evidence>
<dbReference type="OrthoDB" id="8663149at2"/>
<sequence length="232" mass="25227">MSPSKERAVGLGEAPGVLQPIVQASTPELIAGMLREAVASGQYAPGQQLSEKALAERLGVSRGPLREAMQRLTQEGLLVSHRNRGLFVMQLDEPVIRDIYLARLAVERAAVGHLIGQGRGVDAAGLEPIVARMESLAADDPRVSDADMEYHQVLVGLAASPRLTRMHNTLVTQMRLCLSLMQPTYDTVDHRVAEHRGLLKAIAAGDAVQADQLLVAHMEDGLERVLRVEPWQ</sequence>
<dbReference type="PRINTS" id="PR00035">
    <property type="entry name" value="HTHGNTR"/>
</dbReference>
<dbReference type="AlphaFoldDB" id="A0A255G7A5"/>
<evidence type="ECO:0000256" key="2">
    <source>
        <dbReference type="ARBA" id="ARBA00023125"/>
    </source>
</evidence>
<dbReference type="Gene3D" id="1.20.120.530">
    <property type="entry name" value="GntR ligand-binding domain-like"/>
    <property type="match status" value="1"/>
</dbReference>
<keyword evidence="1" id="KW-0805">Transcription regulation</keyword>
<keyword evidence="3" id="KW-0804">Transcription</keyword>
<dbReference type="SUPFAM" id="SSF48008">
    <property type="entry name" value="GntR ligand-binding domain-like"/>
    <property type="match status" value="1"/>
</dbReference>
<dbReference type="GO" id="GO:0003700">
    <property type="term" value="F:DNA-binding transcription factor activity"/>
    <property type="evidence" value="ECO:0007669"/>
    <property type="project" value="InterPro"/>
</dbReference>